<accession>A0A382T2W3</accession>
<proteinExistence type="predicted"/>
<protein>
    <submittedName>
        <fullName evidence="1">Uncharacterized protein</fullName>
    </submittedName>
</protein>
<dbReference type="EMBL" id="UINC01133301">
    <property type="protein sequence ID" value="SVD16152.1"/>
    <property type="molecule type" value="Genomic_DNA"/>
</dbReference>
<reference evidence="1" key="1">
    <citation type="submission" date="2018-05" db="EMBL/GenBank/DDBJ databases">
        <authorList>
            <person name="Lanie J.A."/>
            <person name="Ng W.-L."/>
            <person name="Kazmierczak K.M."/>
            <person name="Andrzejewski T.M."/>
            <person name="Davidsen T.M."/>
            <person name="Wayne K.J."/>
            <person name="Tettelin H."/>
            <person name="Glass J.I."/>
            <person name="Rusch D."/>
            <person name="Podicherti R."/>
            <person name="Tsui H.-C.T."/>
            <person name="Winkler M.E."/>
        </authorList>
    </citation>
    <scope>NUCLEOTIDE SEQUENCE</scope>
</reference>
<evidence type="ECO:0000313" key="1">
    <source>
        <dbReference type="EMBL" id="SVD16152.1"/>
    </source>
</evidence>
<sequence>MISKPQNICSEIESALIRSGLYSKEPRTEGSSPTWRISPEPYYLSSDEISFFNDLGPHLLNFYTTLNRFYAESVKGKLPLWFAQYLDAGKPDDLVNYSRMKRMRGDLPGIIRPDIMVTEEGFSVTELDSVPGGFGLTARLMDLYSDIGELVIGSDRGGIPDAFYRMAESLAQEKSCVLAIIVSDEANDYWGEMSSLANHLNKRGLPVFTLRPQEVIFKEEGLFFKNGIREVKIDVL</sequence>
<dbReference type="AlphaFoldDB" id="A0A382T2W3"/>
<organism evidence="1">
    <name type="scientific">marine metagenome</name>
    <dbReference type="NCBI Taxonomy" id="408172"/>
    <lineage>
        <taxon>unclassified sequences</taxon>
        <taxon>metagenomes</taxon>
        <taxon>ecological metagenomes</taxon>
    </lineage>
</organism>
<gene>
    <name evidence="1" type="ORF">METZ01_LOCUS369006</name>
</gene>
<name>A0A382T2W3_9ZZZZ</name>
<feature type="non-terminal residue" evidence="1">
    <location>
        <position position="236"/>
    </location>
</feature>